<feature type="compositionally biased region" description="Basic and acidic residues" evidence="1">
    <location>
        <begin position="302"/>
        <end position="314"/>
    </location>
</feature>
<feature type="region of interest" description="Disordered" evidence="1">
    <location>
        <begin position="1259"/>
        <end position="1284"/>
    </location>
</feature>
<feature type="compositionally biased region" description="Basic and acidic residues" evidence="1">
    <location>
        <begin position="382"/>
        <end position="391"/>
    </location>
</feature>
<evidence type="ECO:0000313" key="5">
    <source>
        <dbReference type="Proteomes" id="UP001150942"/>
    </source>
</evidence>
<feature type="compositionally biased region" description="Basic and acidic residues" evidence="1">
    <location>
        <begin position="76"/>
        <end position="96"/>
    </location>
</feature>
<gene>
    <name evidence="4" type="ORF">N7449_007824</name>
</gene>
<feature type="region of interest" description="Disordered" evidence="1">
    <location>
        <begin position="551"/>
        <end position="578"/>
    </location>
</feature>
<feature type="region of interest" description="Disordered" evidence="1">
    <location>
        <begin position="62"/>
        <end position="369"/>
    </location>
</feature>
<evidence type="ECO:0000259" key="3">
    <source>
        <dbReference type="Pfam" id="PF26118"/>
    </source>
</evidence>
<feature type="compositionally biased region" description="Basic and acidic residues" evidence="1">
    <location>
        <begin position="140"/>
        <end position="195"/>
    </location>
</feature>
<feature type="compositionally biased region" description="Basic and acidic residues" evidence="1">
    <location>
        <begin position="498"/>
        <end position="522"/>
    </location>
</feature>
<dbReference type="Proteomes" id="UP001150942">
    <property type="component" value="Unassembled WGS sequence"/>
</dbReference>
<dbReference type="EMBL" id="JAPQKQ010000005">
    <property type="protein sequence ID" value="KAJ5197345.1"/>
    <property type="molecule type" value="Genomic_DNA"/>
</dbReference>
<dbReference type="InterPro" id="IPR058348">
    <property type="entry name" value="DUF8035"/>
</dbReference>
<feature type="region of interest" description="Disordered" evidence="1">
    <location>
        <begin position="459"/>
        <end position="535"/>
    </location>
</feature>
<feature type="compositionally biased region" description="Low complexity" evidence="1">
    <location>
        <begin position="1322"/>
        <end position="1335"/>
    </location>
</feature>
<feature type="domain" description="DUF8035" evidence="3">
    <location>
        <begin position="733"/>
        <end position="785"/>
    </location>
</feature>
<reference evidence="4" key="2">
    <citation type="journal article" date="2023" name="IMA Fungus">
        <title>Comparative genomic study of the Penicillium genus elucidates a diverse pangenome and 15 lateral gene transfer events.</title>
        <authorList>
            <person name="Petersen C."/>
            <person name="Sorensen T."/>
            <person name="Nielsen M.R."/>
            <person name="Sondergaard T.E."/>
            <person name="Sorensen J.L."/>
            <person name="Fitzpatrick D.A."/>
            <person name="Frisvad J.C."/>
            <person name="Nielsen K.L."/>
        </authorList>
    </citation>
    <scope>NUCLEOTIDE SEQUENCE</scope>
    <source>
        <strain evidence="4">IBT 20477</strain>
    </source>
</reference>
<feature type="region of interest" description="Disordered" evidence="1">
    <location>
        <begin position="1"/>
        <end position="44"/>
    </location>
</feature>
<feature type="compositionally biased region" description="Polar residues" evidence="1">
    <location>
        <begin position="606"/>
        <end position="616"/>
    </location>
</feature>
<comment type="caution">
    <text evidence="4">The sequence shown here is derived from an EMBL/GenBank/DDBJ whole genome shotgun (WGS) entry which is preliminary data.</text>
</comment>
<feature type="compositionally biased region" description="Basic and acidic residues" evidence="1">
    <location>
        <begin position="354"/>
        <end position="369"/>
    </location>
</feature>
<feature type="compositionally biased region" description="Basic and acidic residues" evidence="1">
    <location>
        <begin position="203"/>
        <end position="230"/>
    </location>
</feature>
<feature type="region of interest" description="Disordered" evidence="1">
    <location>
        <begin position="1315"/>
        <end position="1355"/>
    </location>
</feature>
<evidence type="ECO:0000259" key="2">
    <source>
        <dbReference type="Pfam" id="PF13391"/>
    </source>
</evidence>
<dbReference type="InterPro" id="IPR003615">
    <property type="entry name" value="HNH_nuc"/>
</dbReference>
<feature type="domain" description="HNH nuclease" evidence="2">
    <location>
        <begin position="1063"/>
        <end position="1151"/>
    </location>
</feature>
<name>A0A9W9JI13_9EURO</name>
<accession>A0A9W9JI13</accession>
<feature type="compositionally biased region" description="Basic and acidic residues" evidence="1">
    <location>
        <begin position="459"/>
        <end position="486"/>
    </location>
</feature>
<dbReference type="Pfam" id="PF13391">
    <property type="entry name" value="HNH_2"/>
    <property type="match status" value="1"/>
</dbReference>
<proteinExistence type="predicted"/>
<feature type="region of interest" description="Disordered" evidence="1">
    <location>
        <begin position="597"/>
        <end position="650"/>
    </location>
</feature>
<sequence>MSRRAPPRDYDEEDEFYEMERERERDHRPRRRDRDYEEDVEYRRRRSEPLVEDMNRMHIREHPRRDFMEESFAPPRGRDDMVSPERYMPLDRDDPYMRLAGSRRRPRPREVDEEDMIFEERERRRGSRRHPRDVDEDSIFEEREKRGDRRHRPEREREVEGDLFVDKSKMRGLRRDRSEREREVEGDLFIDESKMRGLRRHRPEREREVEGSVLIEERERRGDRRHRPEPASEDDFLSEERPRERGSGRMRRSEPGFEENEELLVERERRRGSRRHPREFEEDDLIIEDREIHRGSRRHPERRSEDDLLYEEREKRHRRRRPEREFEDNLLVEERGKHGGRRHRPERGFEEEETLIRRKEREEPPLRRGWDSELDIRSRERRLEFEEEPYHRPRPRPPPPQRVEVEEVLLDNAPPERRRGPVDFPNLDFEDDVAIRRKDKGPRPVDRVDEEEIVIRGREKRRSVPSEDLERQLRGLRREGRGRIPLDEELSASSQFDSKSRTRDLEEVKEEIRIRKSKDKLPSRQPSPSLDSIHVPPIHQDVFTHHTHIDHGYKDAHTPRVRSPQPRSRRGSFDDIDIQHRKMRGGRMSEENIVLKHRDSEESLTPEDSISPTSGPAINFNDPWERETISATRRRPKSLEDESESDYSLGISDAPSMREVEKDIMIESTRIVNKGPRGTDDWSVVHASSPDEAIEMTGALDVVEVKPRDFSVDEAEIGRVAQQVTDPEETRNDRWTEIAKKLVVREAIEQMGFEYEETRTCYYIFSYLKSDDIDELVELSDEIRSARCRRIRDIQRERASAPDIVPHMRPRVGMPPRARMIEKRMQDIRDREWMHYRRAVDVQSVCIMVYRYILQYPPSGPSPTVNAPRGEYNARFPFEYINSWRSKQTLFSHSHAHVPGTHRVITTLTVFFSIQPYLHVINMSNASASGSTLPSGSSSELGRSSTVVRINDENFNIPSPQRKIIMRQLRKAFLEQQVPSPLWAVLHVCDIERLEWILQLAHFSLKIMDSFAEIICTLPFKWTVTPSPFQQLETGFPPSSFSPRPRAPPVAIYAARQRDGYKCAITGTRKIYQTTPIFPATAFTSSLKDDPLAPNIWRFADVFWGKSRTERWRRAVFNDPTQPQKPVNDCTNLICLRRDIRSAWSSGLFALRPVWISEDQTEMEIEFYWQPRPDHKLYDMVELSKMPVSNKNVTSVDRLIVVVGKRGEPSYHAIESGYKFRMTTDDPIERPLPSFDLLDMQWHFTRMVSLCAAGSFFDEDDEDGSDARSDITTQPEQPSTPPNEDVLAWVESFSLDSDSDSPPASEFVEDINALTIGPLPGSGTNRSRSVSQSSKSSEKTVDAGSAGSASVESSTSVIDVISGTGHLSIDFKRDS</sequence>
<evidence type="ECO:0000256" key="1">
    <source>
        <dbReference type="SAM" id="MobiDB-lite"/>
    </source>
</evidence>
<protein>
    <recommendedName>
        <fullName evidence="6">HNH nuclease domain-containing protein</fullName>
    </recommendedName>
</protein>
<keyword evidence="5" id="KW-1185">Reference proteome</keyword>
<feature type="region of interest" description="Disordered" evidence="1">
    <location>
        <begin position="382"/>
        <end position="402"/>
    </location>
</feature>
<feature type="compositionally biased region" description="Basic and acidic residues" evidence="1">
    <location>
        <begin position="238"/>
        <end position="255"/>
    </location>
</feature>
<reference evidence="4" key="1">
    <citation type="submission" date="2022-11" db="EMBL/GenBank/DDBJ databases">
        <authorList>
            <person name="Petersen C."/>
        </authorList>
    </citation>
    <scope>NUCLEOTIDE SEQUENCE</scope>
    <source>
        <strain evidence="4">IBT 20477</strain>
    </source>
</reference>
<dbReference type="Pfam" id="PF26118">
    <property type="entry name" value="DUF8035"/>
    <property type="match status" value="1"/>
</dbReference>
<evidence type="ECO:0008006" key="6">
    <source>
        <dbReference type="Google" id="ProtNLM"/>
    </source>
</evidence>
<dbReference type="OrthoDB" id="5416097at2759"/>
<organism evidence="4 5">
    <name type="scientific">Penicillium cf. viridicatum</name>
    <dbReference type="NCBI Taxonomy" id="2972119"/>
    <lineage>
        <taxon>Eukaryota</taxon>
        <taxon>Fungi</taxon>
        <taxon>Dikarya</taxon>
        <taxon>Ascomycota</taxon>
        <taxon>Pezizomycotina</taxon>
        <taxon>Eurotiomycetes</taxon>
        <taxon>Eurotiomycetidae</taxon>
        <taxon>Eurotiales</taxon>
        <taxon>Aspergillaceae</taxon>
        <taxon>Penicillium</taxon>
    </lineage>
</organism>
<evidence type="ECO:0000313" key="4">
    <source>
        <dbReference type="EMBL" id="KAJ5197345.1"/>
    </source>
</evidence>
<feature type="compositionally biased region" description="Basic and acidic residues" evidence="1">
    <location>
        <begin position="18"/>
        <end position="35"/>
    </location>
</feature>
<feature type="compositionally biased region" description="Low complexity" evidence="1">
    <location>
        <begin position="1342"/>
        <end position="1355"/>
    </location>
</feature>